<accession>A0A1A8WMF0</accession>
<organism evidence="3 4">
    <name type="scientific">Plasmodium ovale curtisi</name>
    <dbReference type="NCBI Taxonomy" id="864141"/>
    <lineage>
        <taxon>Eukaryota</taxon>
        <taxon>Sar</taxon>
        <taxon>Alveolata</taxon>
        <taxon>Apicomplexa</taxon>
        <taxon>Aconoidasida</taxon>
        <taxon>Haemosporida</taxon>
        <taxon>Plasmodiidae</taxon>
        <taxon>Plasmodium</taxon>
        <taxon>Plasmodium (Plasmodium)</taxon>
    </lineage>
</organism>
<dbReference type="EMBL" id="FLQV01000468">
    <property type="protein sequence ID" value="SBS93393.1"/>
    <property type="molecule type" value="Genomic_DNA"/>
</dbReference>
<dbReference type="Proteomes" id="UP000078546">
    <property type="component" value="Unassembled WGS sequence"/>
</dbReference>
<gene>
    <name evidence="3" type="ORF">POVCU1_025500</name>
    <name evidence="2" type="ORF">POVCU2_0028190</name>
</gene>
<dbReference type="EMBL" id="FLQU01000376">
    <property type="protein sequence ID" value="SBS84818.1"/>
    <property type="molecule type" value="Genomic_DNA"/>
</dbReference>
<reference evidence="3" key="2">
    <citation type="submission" date="2016-05" db="EMBL/GenBank/DDBJ databases">
        <authorList>
            <person name="Lavstsen T."/>
            <person name="Jespersen J.S."/>
        </authorList>
    </citation>
    <scope>NUCLEOTIDE SEQUENCE [LARGE SCALE GENOMIC DNA]</scope>
</reference>
<evidence type="ECO:0000313" key="2">
    <source>
        <dbReference type="EMBL" id="SBS84818.1"/>
    </source>
</evidence>
<evidence type="ECO:0000313" key="3">
    <source>
        <dbReference type="EMBL" id="SBS93393.1"/>
    </source>
</evidence>
<evidence type="ECO:0000256" key="1">
    <source>
        <dbReference type="SAM" id="MobiDB-lite"/>
    </source>
</evidence>
<evidence type="ECO:0000313" key="4">
    <source>
        <dbReference type="Proteomes" id="UP000078546"/>
    </source>
</evidence>
<name>A0A1A8WMF0_PLAOA</name>
<evidence type="ECO:0000313" key="5">
    <source>
        <dbReference type="Proteomes" id="UP000078560"/>
    </source>
</evidence>
<protein>
    <submittedName>
        <fullName evidence="3">Uncharacterized protein</fullName>
    </submittedName>
</protein>
<proteinExistence type="predicted"/>
<dbReference type="Proteomes" id="UP000078560">
    <property type="component" value="Unassembled WGS sequence"/>
</dbReference>
<feature type="region of interest" description="Disordered" evidence="1">
    <location>
        <begin position="430"/>
        <end position="455"/>
    </location>
</feature>
<sequence length="481" mass="56083">MRCAPFSCKSNYYYDPSYFPLSDDEEFDLFFSSKNKKNDLNYMLEKAISEIIYSTKDCCDINSDFEQVEKIEKKKKKVLYEDDLLDDIDIILKKSENENMFLKKTEHGIKNHDIILPPKNIKKRIYSINEDKEDIERSKKKTKICNDKILENFKNVLCNDLNKYFKDILEGVKKRNEMYIQNNSNELMDNHISNRKTKHGHSIPLNENKNSYKKSFHYCLNSSHDKENDSFNVHDVKIMNTKNLNCKSVNSNEKKKYNNSRIGKATFNGRRAMPKKKNSKTCDDTINANAIIGHNKKDPPSKKTYIPYKRTANKSRSRKSIYFSKRKKLTKENLFLLTDGEFMYCKDSCNTYDLRKNISAQNSHYFNESENGLSNVYRTGKGNGLKGLQTTADSKVNFTTSSCEDFTFNHFQKNANNDILMTVLHNNNKTKKGIDKGRGKHGKLGKATLPSDTQHEGKHCRKILSYFPSYKRVTKKKSTRF</sequence>
<reference evidence="4 5" key="1">
    <citation type="submission" date="2016-05" db="EMBL/GenBank/DDBJ databases">
        <authorList>
            <person name="Naeem Raeece"/>
        </authorList>
    </citation>
    <scope>NUCLEOTIDE SEQUENCE [LARGE SCALE GENOMIC DNA]</scope>
</reference>
<dbReference type="AlphaFoldDB" id="A0A1A8WMF0"/>